<reference evidence="1 2" key="1">
    <citation type="submission" date="2020-07" db="EMBL/GenBank/DDBJ databases">
        <authorList>
            <person name="Xu S."/>
            <person name="Li A."/>
        </authorList>
    </citation>
    <scope>NUCLEOTIDE SEQUENCE [LARGE SCALE GENOMIC DNA]</scope>
    <source>
        <strain evidence="1 2">SG-8</strain>
    </source>
</reference>
<protein>
    <submittedName>
        <fullName evidence="1">HutD family protein</fullName>
    </submittedName>
</protein>
<comment type="caution">
    <text evidence="1">The sequence shown here is derived from an EMBL/GenBank/DDBJ whole genome shotgun (WGS) entry which is preliminary data.</text>
</comment>
<keyword evidence="2" id="KW-1185">Reference proteome</keyword>
<dbReference type="InterPro" id="IPR014710">
    <property type="entry name" value="RmlC-like_jellyroll"/>
</dbReference>
<dbReference type="Gene3D" id="2.60.120.10">
    <property type="entry name" value="Jelly Rolls"/>
    <property type="match status" value="1"/>
</dbReference>
<dbReference type="PANTHER" id="PTHR37943:SF1">
    <property type="entry name" value="PROTEIN VES"/>
    <property type="match status" value="1"/>
</dbReference>
<proteinExistence type="predicted"/>
<sequence length="218" mass="23947">MVEQIPVPGPAWRVLRAQDCVRTRWKNGLGWTREVARGCLPPDAPSAQIVDGWDWRLSIGEIDADADFSTFHGVDRELTLLSGAGVRLRGADGSLREVLPPHGSARFDGETRLHGERVDGRVEVLNLMWRRDAVAVQSWFRPLVGPMLVFAAPGETWLVHLVAGQARLDRDERTPLLEMGDSVLLSATDARERCLLEGGGAVVLAKLAPLSRGMTDDQ</sequence>
<organism evidence="1 2">
    <name type="scientific">Marilutibacter penaei</name>
    <dbReference type="NCBI Taxonomy" id="2759900"/>
    <lineage>
        <taxon>Bacteria</taxon>
        <taxon>Pseudomonadati</taxon>
        <taxon>Pseudomonadota</taxon>
        <taxon>Gammaproteobacteria</taxon>
        <taxon>Lysobacterales</taxon>
        <taxon>Lysobacteraceae</taxon>
        <taxon>Marilutibacter</taxon>
    </lineage>
</organism>
<evidence type="ECO:0000313" key="2">
    <source>
        <dbReference type="Proteomes" id="UP000552587"/>
    </source>
</evidence>
<dbReference type="RefSeq" id="WP_182669106.1">
    <property type="nucleotide sequence ID" value="NZ_JACHTE010000004.1"/>
</dbReference>
<evidence type="ECO:0000313" key="1">
    <source>
        <dbReference type="EMBL" id="MBB1088117.1"/>
    </source>
</evidence>
<dbReference type="Proteomes" id="UP000552587">
    <property type="component" value="Unassembled WGS sequence"/>
</dbReference>
<dbReference type="PANTHER" id="PTHR37943">
    <property type="entry name" value="PROTEIN VES"/>
    <property type="match status" value="1"/>
</dbReference>
<name>A0A7W3U3B0_9GAMM</name>
<dbReference type="EMBL" id="JACHTE010000004">
    <property type="protein sequence ID" value="MBB1088117.1"/>
    <property type="molecule type" value="Genomic_DNA"/>
</dbReference>
<accession>A0A7W3U3B0</accession>
<dbReference type="SUPFAM" id="SSF51182">
    <property type="entry name" value="RmlC-like cupins"/>
    <property type="match status" value="1"/>
</dbReference>
<dbReference type="InterPro" id="IPR011051">
    <property type="entry name" value="RmlC_Cupin_sf"/>
</dbReference>
<dbReference type="InterPro" id="IPR010282">
    <property type="entry name" value="Uncharacterised_HutD/Ves"/>
</dbReference>
<dbReference type="Pfam" id="PF05962">
    <property type="entry name" value="HutD"/>
    <property type="match status" value="1"/>
</dbReference>
<dbReference type="AlphaFoldDB" id="A0A7W3U3B0"/>
<gene>
    <name evidence="1" type="ORF">H4F99_06395</name>
</gene>